<dbReference type="InterPro" id="IPR036236">
    <property type="entry name" value="Znf_C2H2_sf"/>
</dbReference>
<dbReference type="Ensembl" id="ENSTGET00000042333.1">
    <property type="protein sequence ID" value="ENSTGEP00000035680.1"/>
    <property type="gene ID" value="ENSTGEG00000028409.1"/>
</dbReference>
<dbReference type="SUPFAM" id="SSF57667">
    <property type="entry name" value="beta-beta-alpha zinc fingers"/>
    <property type="match status" value="2"/>
</dbReference>
<feature type="domain" description="KRAB" evidence="10">
    <location>
        <begin position="8"/>
        <end position="82"/>
    </location>
</feature>
<dbReference type="GO" id="GO:0005634">
    <property type="term" value="C:nucleus"/>
    <property type="evidence" value="ECO:0007669"/>
    <property type="project" value="UniProtKB-SubCell"/>
</dbReference>
<dbReference type="FunFam" id="3.30.160.60:FF:001498">
    <property type="entry name" value="Zinc finger protein 404"/>
    <property type="match status" value="1"/>
</dbReference>
<feature type="domain" description="C2H2-type" evidence="9">
    <location>
        <begin position="159"/>
        <end position="186"/>
    </location>
</feature>
<keyword evidence="7" id="KW-0539">Nucleus</keyword>
<dbReference type="CDD" id="cd07765">
    <property type="entry name" value="KRAB_A-box"/>
    <property type="match status" value="1"/>
</dbReference>
<keyword evidence="3" id="KW-0677">Repeat</keyword>
<evidence type="ECO:0000256" key="4">
    <source>
        <dbReference type="ARBA" id="ARBA00022771"/>
    </source>
</evidence>
<evidence type="ECO:0000256" key="2">
    <source>
        <dbReference type="ARBA" id="ARBA00022723"/>
    </source>
</evidence>
<dbReference type="InterPro" id="IPR036051">
    <property type="entry name" value="KRAB_dom_sf"/>
</dbReference>
<dbReference type="PANTHER" id="PTHR24381">
    <property type="entry name" value="ZINC FINGER PROTEIN"/>
    <property type="match status" value="1"/>
</dbReference>
<evidence type="ECO:0000256" key="7">
    <source>
        <dbReference type="ARBA" id="ARBA00023242"/>
    </source>
</evidence>
<sequence length="242" mass="28346">MNKSQEQVSFKDVCVDFTQQEWHLLDPAQKMLSRDVILETCSNLVSARCCITKPEVIFKIEQGCHPERNWKVDDLSERGQENRDKYFWELVFTKDKTVSIESGNRIRKTFNLARSYISPSFGELTQEKKTYACGERGKTLWEKSNFTQHQRTHTGEKPYECTEWGKAFCQKPHLINHQQTHIGEKPYDCNQCGKMFCVKSNLTEHQRTHTGQKPYEWEILLPQVSPHCPSGNTHRREILCMS</sequence>
<keyword evidence="6" id="KW-0238">DNA-binding</keyword>
<organism evidence="11 12">
    <name type="scientific">Theropithecus gelada</name>
    <name type="common">Gelada baboon</name>
    <dbReference type="NCBI Taxonomy" id="9565"/>
    <lineage>
        <taxon>Eukaryota</taxon>
        <taxon>Metazoa</taxon>
        <taxon>Chordata</taxon>
        <taxon>Craniata</taxon>
        <taxon>Vertebrata</taxon>
        <taxon>Euteleostomi</taxon>
        <taxon>Mammalia</taxon>
        <taxon>Eutheria</taxon>
        <taxon>Euarchontoglires</taxon>
        <taxon>Primates</taxon>
        <taxon>Haplorrhini</taxon>
        <taxon>Catarrhini</taxon>
        <taxon>Cercopithecidae</taxon>
        <taxon>Cercopithecinae</taxon>
        <taxon>Theropithecus</taxon>
    </lineage>
</organism>
<dbReference type="Pfam" id="PF01352">
    <property type="entry name" value="KRAB"/>
    <property type="match status" value="1"/>
</dbReference>
<dbReference type="SUPFAM" id="SSF109640">
    <property type="entry name" value="KRAB domain (Kruppel-associated box)"/>
    <property type="match status" value="1"/>
</dbReference>
<keyword evidence="5" id="KW-0862">Zinc</keyword>
<dbReference type="GO" id="GO:0000977">
    <property type="term" value="F:RNA polymerase II transcription regulatory region sequence-specific DNA binding"/>
    <property type="evidence" value="ECO:0007669"/>
    <property type="project" value="TreeGrafter"/>
</dbReference>
<feature type="domain" description="C2H2-type" evidence="9">
    <location>
        <begin position="131"/>
        <end position="158"/>
    </location>
</feature>
<comment type="subcellular location">
    <subcellularLocation>
        <location evidence="1">Nucleus</location>
    </subcellularLocation>
</comment>
<accession>A0A8D2KA62</accession>
<dbReference type="PROSITE" id="PS00028">
    <property type="entry name" value="ZINC_FINGER_C2H2_1"/>
    <property type="match status" value="1"/>
</dbReference>
<reference evidence="11" key="2">
    <citation type="submission" date="2025-08" db="UniProtKB">
        <authorList>
            <consortium name="Ensembl"/>
        </authorList>
    </citation>
    <scope>IDENTIFICATION</scope>
</reference>
<reference evidence="11" key="3">
    <citation type="submission" date="2025-09" db="UniProtKB">
        <authorList>
            <consortium name="Ensembl"/>
        </authorList>
    </citation>
    <scope>IDENTIFICATION</scope>
</reference>
<evidence type="ECO:0000256" key="5">
    <source>
        <dbReference type="ARBA" id="ARBA00022833"/>
    </source>
</evidence>
<keyword evidence="12" id="KW-1185">Reference proteome</keyword>
<dbReference type="InterPro" id="IPR001909">
    <property type="entry name" value="KRAB"/>
</dbReference>
<dbReference type="PROSITE" id="PS50157">
    <property type="entry name" value="ZINC_FINGER_C2H2_2"/>
    <property type="match status" value="3"/>
</dbReference>
<dbReference type="Gene3D" id="6.10.140.140">
    <property type="match status" value="1"/>
</dbReference>
<evidence type="ECO:0000259" key="9">
    <source>
        <dbReference type="PROSITE" id="PS50157"/>
    </source>
</evidence>
<proteinExistence type="predicted"/>
<protein>
    <submittedName>
        <fullName evidence="11">Uncharacterized protein</fullName>
    </submittedName>
</protein>
<keyword evidence="2" id="KW-0479">Metal-binding</keyword>
<dbReference type="Gene3D" id="3.30.160.60">
    <property type="entry name" value="Classic Zinc Finger"/>
    <property type="match status" value="3"/>
</dbReference>
<evidence type="ECO:0000256" key="6">
    <source>
        <dbReference type="ARBA" id="ARBA00023125"/>
    </source>
</evidence>
<dbReference type="InterPro" id="IPR013087">
    <property type="entry name" value="Znf_C2H2_type"/>
</dbReference>
<dbReference type="AlphaFoldDB" id="A0A8D2KA62"/>
<dbReference type="PROSITE" id="PS50805">
    <property type="entry name" value="KRAB"/>
    <property type="match status" value="1"/>
</dbReference>
<name>A0A8D2KA62_THEGE</name>
<dbReference type="Pfam" id="PF00096">
    <property type="entry name" value="zf-C2H2"/>
    <property type="match status" value="1"/>
</dbReference>
<dbReference type="SMART" id="SM00349">
    <property type="entry name" value="KRAB"/>
    <property type="match status" value="1"/>
</dbReference>
<evidence type="ECO:0000256" key="1">
    <source>
        <dbReference type="ARBA" id="ARBA00004123"/>
    </source>
</evidence>
<dbReference type="SMART" id="SM00355">
    <property type="entry name" value="ZnF_C2H2"/>
    <property type="match status" value="3"/>
</dbReference>
<dbReference type="GO" id="GO:0008270">
    <property type="term" value="F:zinc ion binding"/>
    <property type="evidence" value="ECO:0007669"/>
    <property type="project" value="UniProtKB-KW"/>
</dbReference>
<reference evidence="11" key="1">
    <citation type="submission" date="2018-05" db="EMBL/GenBank/DDBJ databases">
        <title>Whole genome of Theropithecus gelada.</title>
        <authorList>
            <person name="Chiou K.L."/>
            <person name="Snyder-Mackler N."/>
        </authorList>
    </citation>
    <scope>NUCLEOTIDE SEQUENCE [LARGE SCALE GENOMIC DNA]</scope>
</reference>
<feature type="domain" description="C2H2-type" evidence="9">
    <location>
        <begin position="187"/>
        <end position="214"/>
    </location>
</feature>
<evidence type="ECO:0000313" key="12">
    <source>
        <dbReference type="Proteomes" id="UP000694411"/>
    </source>
</evidence>
<dbReference type="Proteomes" id="UP000694411">
    <property type="component" value="Chromosome 5"/>
</dbReference>
<dbReference type="PANTHER" id="PTHR24381:SF390">
    <property type="entry name" value="ZINC FINGER PROTEIN 37 HOMOLOG"/>
    <property type="match status" value="1"/>
</dbReference>
<dbReference type="FunFam" id="3.30.160.60:FF:001157">
    <property type="entry name" value="Zinc finger protein 793"/>
    <property type="match status" value="2"/>
</dbReference>
<keyword evidence="4 8" id="KW-0863">Zinc-finger</keyword>
<evidence type="ECO:0000256" key="3">
    <source>
        <dbReference type="ARBA" id="ARBA00022737"/>
    </source>
</evidence>
<dbReference type="GO" id="GO:0000981">
    <property type="term" value="F:DNA-binding transcription factor activity, RNA polymerase II-specific"/>
    <property type="evidence" value="ECO:0007669"/>
    <property type="project" value="TreeGrafter"/>
</dbReference>
<evidence type="ECO:0000259" key="10">
    <source>
        <dbReference type="PROSITE" id="PS50805"/>
    </source>
</evidence>
<evidence type="ECO:0000313" key="11">
    <source>
        <dbReference type="Ensembl" id="ENSTGEP00000035680.1"/>
    </source>
</evidence>
<evidence type="ECO:0000256" key="8">
    <source>
        <dbReference type="PROSITE-ProRule" id="PRU00042"/>
    </source>
</evidence>